<dbReference type="Pfam" id="PF13290">
    <property type="entry name" value="CHB_HEX_C_1"/>
    <property type="match status" value="1"/>
</dbReference>
<name>A0A840CPC6_9BACT</name>
<feature type="signal peptide" evidence="1">
    <location>
        <begin position="1"/>
        <end position="18"/>
    </location>
</feature>
<dbReference type="SUPFAM" id="SSF56988">
    <property type="entry name" value="Anthrax protective antigen"/>
    <property type="match status" value="1"/>
</dbReference>
<dbReference type="RefSeq" id="WP_183305768.1">
    <property type="nucleotide sequence ID" value="NZ_JACIEP010000002.1"/>
</dbReference>
<dbReference type="Gene3D" id="3.90.182.10">
    <property type="entry name" value="Toxin - Anthrax Protective Antigen,domain 1"/>
    <property type="match status" value="1"/>
</dbReference>
<dbReference type="SMART" id="SM00758">
    <property type="entry name" value="PA14"/>
    <property type="match status" value="1"/>
</dbReference>
<dbReference type="GO" id="GO:0016787">
    <property type="term" value="F:hydrolase activity"/>
    <property type="evidence" value="ECO:0007669"/>
    <property type="project" value="UniProtKB-ARBA"/>
</dbReference>
<gene>
    <name evidence="3" type="ORF">GGR21_000712</name>
</gene>
<dbReference type="PROSITE" id="PS51820">
    <property type="entry name" value="PA14"/>
    <property type="match status" value="1"/>
</dbReference>
<keyword evidence="1" id="KW-0732">Signal</keyword>
<dbReference type="InterPro" id="IPR059177">
    <property type="entry name" value="GH29D-like_dom"/>
</dbReference>
<evidence type="ECO:0000313" key="3">
    <source>
        <dbReference type="EMBL" id="MBB4034825.1"/>
    </source>
</evidence>
<evidence type="ECO:0000256" key="1">
    <source>
        <dbReference type="SAM" id="SignalP"/>
    </source>
</evidence>
<sequence length="549" mass="60348">MKKIFLIIAILFQLNAVAQQPATGIEHVIVIGIDALSVEGLKKASTPNMDKLIRNGALCEHVRTVQPSSSAANWGSMLMGAGTEIHGVTNNDWRINDHSLKAVVVDKQGFFPTVLSVIRAQRADAELGMIYHWSGFGDLFEKGLASVDKTYPTQEETALAMAAYIKEKKPMFLFSQFDDVDAAGHHDGHMSQGYMDCIGRTDSLVGIIVDAVKEAGIENKTMIMIVSDHGGIGLGHGGTTQEEITVPFILRGKGIKQNYSIPTEVYMFDVAPTITYALGLKEPYAWRGKAIRCAFEGNDSPIDPLPLIRFANPPKINGGRASAAQQGGLYVDKTAIVKIEGNDSSDKIYYTTDGTDPTQESKLYTAPFTLNKTTVVKAKSFGKNDTESFISEAYFRIVSSNEANGVNVSYFEGKEWNSVPDFRPLSPDKTWKSPEISLDREYIKSLMPEGKSSLGLQFESLLEIDQDGEYTFYLQSDDGSLLYVNDQLVVNNDGDHGVIEKQGTVKLTKGRHHIRVGFINVGGGFWIETLYRGPGIPKQIIPANKLFLR</sequence>
<dbReference type="PANTHER" id="PTHR10151">
    <property type="entry name" value="ECTONUCLEOTIDE PYROPHOSPHATASE/PHOSPHODIESTERASE"/>
    <property type="match status" value="1"/>
</dbReference>
<dbReference type="Proteomes" id="UP000555103">
    <property type="component" value="Unassembled WGS sequence"/>
</dbReference>
<proteinExistence type="predicted"/>
<dbReference type="InterPro" id="IPR037524">
    <property type="entry name" value="PA14/GLEYA"/>
</dbReference>
<dbReference type="SUPFAM" id="SSF53649">
    <property type="entry name" value="Alkaline phosphatase-like"/>
    <property type="match status" value="1"/>
</dbReference>
<dbReference type="InterPro" id="IPR011658">
    <property type="entry name" value="PA14_dom"/>
</dbReference>
<keyword evidence="4" id="KW-1185">Reference proteome</keyword>
<organism evidence="3 4">
    <name type="scientific">Dysgonomonas hofstadii</name>
    <dbReference type="NCBI Taxonomy" id="637886"/>
    <lineage>
        <taxon>Bacteria</taxon>
        <taxon>Pseudomonadati</taxon>
        <taxon>Bacteroidota</taxon>
        <taxon>Bacteroidia</taxon>
        <taxon>Bacteroidales</taxon>
        <taxon>Dysgonomonadaceae</taxon>
        <taxon>Dysgonomonas</taxon>
    </lineage>
</organism>
<feature type="chain" id="PRO_5032766234" description="PA14 domain-containing protein" evidence="1">
    <location>
        <begin position="19"/>
        <end position="549"/>
    </location>
</feature>
<dbReference type="Gene3D" id="3.40.720.10">
    <property type="entry name" value="Alkaline Phosphatase, subunit A"/>
    <property type="match status" value="1"/>
</dbReference>
<accession>A0A840CPC6</accession>
<evidence type="ECO:0000259" key="2">
    <source>
        <dbReference type="PROSITE" id="PS51820"/>
    </source>
</evidence>
<dbReference type="Pfam" id="PF01663">
    <property type="entry name" value="Phosphodiest"/>
    <property type="match status" value="1"/>
</dbReference>
<reference evidence="3 4" key="1">
    <citation type="submission" date="2020-08" db="EMBL/GenBank/DDBJ databases">
        <title>Genomic Encyclopedia of Type Strains, Phase IV (KMG-IV): sequencing the most valuable type-strain genomes for metagenomic binning, comparative biology and taxonomic classification.</title>
        <authorList>
            <person name="Goeker M."/>
        </authorList>
    </citation>
    <scope>NUCLEOTIDE SEQUENCE [LARGE SCALE GENOMIC DNA]</scope>
    <source>
        <strain evidence="3 4">DSM 104969</strain>
    </source>
</reference>
<evidence type="ECO:0000313" key="4">
    <source>
        <dbReference type="Proteomes" id="UP000555103"/>
    </source>
</evidence>
<dbReference type="AlphaFoldDB" id="A0A840CPC6"/>
<protein>
    <recommendedName>
        <fullName evidence="2">PA14 domain-containing protein</fullName>
    </recommendedName>
</protein>
<dbReference type="Pfam" id="PF07691">
    <property type="entry name" value="PA14"/>
    <property type="match status" value="1"/>
</dbReference>
<feature type="domain" description="PA14" evidence="2">
    <location>
        <begin position="401"/>
        <end position="545"/>
    </location>
</feature>
<comment type="caution">
    <text evidence="3">The sequence shown here is derived from an EMBL/GenBank/DDBJ whole genome shotgun (WGS) entry which is preliminary data.</text>
</comment>
<dbReference type="InterPro" id="IPR002591">
    <property type="entry name" value="Phosphodiest/P_Trfase"/>
</dbReference>
<dbReference type="CDD" id="cd00016">
    <property type="entry name" value="ALP_like"/>
    <property type="match status" value="1"/>
</dbReference>
<dbReference type="InterPro" id="IPR017850">
    <property type="entry name" value="Alkaline_phosphatase_core_sf"/>
</dbReference>
<dbReference type="EMBL" id="JACIEP010000002">
    <property type="protein sequence ID" value="MBB4034825.1"/>
    <property type="molecule type" value="Genomic_DNA"/>
</dbReference>
<dbReference type="PANTHER" id="PTHR10151:SF120">
    <property type="entry name" value="BIS(5'-ADENOSYL)-TRIPHOSPHATASE"/>
    <property type="match status" value="1"/>
</dbReference>